<accession>A0A139A2V9</accession>
<name>A0A139A2V9_GONPJ</name>
<organism evidence="1 2">
    <name type="scientific">Gonapodya prolifera (strain JEL478)</name>
    <name type="common">Monoblepharis prolifera</name>
    <dbReference type="NCBI Taxonomy" id="1344416"/>
    <lineage>
        <taxon>Eukaryota</taxon>
        <taxon>Fungi</taxon>
        <taxon>Fungi incertae sedis</taxon>
        <taxon>Chytridiomycota</taxon>
        <taxon>Chytridiomycota incertae sedis</taxon>
        <taxon>Monoblepharidomycetes</taxon>
        <taxon>Monoblepharidales</taxon>
        <taxon>Gonapodyaceae</taxon>
        <taxon>Gonapodya</taxon>
    </lineage>
</organism>
<keyword evidence="2" id="KW-1185">Reference proteome</keyword>
<reference evidence="1 2" key="1">
    <citation type="journal article" date="2015" name="Genome Biol. Evol.">
        <title>Phylogenomic analyses indicate that early fungi evolved digesting cell walls of algal ancestors of land plants.</title>
        <authorList>
            <person name="Chang Y."/>
            <person name="Wang S."/>
            <person name="Sekimoto S."/>
            <person name="Aerts A.L."/>
            <person name="Choi C."/>
            <person name="Clum A."/>
            <person name="LaButti K.M."/>
            <person name="Lindquist E.A."/>
            <person name="Yee Ngan C."/>
            <person name="Ohm R.A."/>
            <person name="Salamov A.A."/>
            <person name="Grigoriev I.V."/>
            <person name="Spatafora J.W."/>
            <person name="Berbee M.L."/>
        </authorList>
    </citation>
    <scope>NUCLEOTIDE SEQUENCE [LARGE SCALE GENOMIC DNA]</scope>
    <source>
        <strain evidence="1 2">JEL478</strain>
    </source>
</reference>
<dbReference type="EMBL" id="KQ965809">
    <property type="protein sequence ID" value="KXS11091.1"/>
    <property type="molecule type" value="Genomic_DNA"/>
</dbReference>
<protein>
    <submittedName>
        <fullName evidence="1">Uncharacterized protein</fullName>
    </submittedName>
</protein>
<gene>
    <name evidence="1" type="ORF">M427DRAFT_447098</name>
</gene>
<evidence type="ECO:0000313" key="1">
    <source>
        <dbReference type="EMBL" id="KXS11091.1"/>
    </source>
</evidence>
<dbReference type="AlphaFoldDB" id="A0A139A2V9"/>
<evidence type="ECO:0000313" key="2">
    <source>
        <dbReference type="Proteomes" id="UP000070544"/>
    </source>
</evidence>
<sequence length="187" mass="21627">MPETVSVSDNLRHLKPLHHPLDEFNPRDPRTSLRKFHSFLSAVDDYIALYGLENNPRAIALVSLNIPDPIRDNIRPTDGSTRTIPAWKKSLEVAYFPLEPHIWHRTLAKLEWDPNASRLSSHVTEFIRLARCADIVDSTKPEVREQLSTRNLWYHFLDSLPQHVWSLHTVEEDLVYSCQDLPSCGFP</sequence>
<dbReference type="Proteomes" id="UP000070544">
    <property type="component" value="Unassembled WGS sequence"/>
</dbReference>
<proteinExistence type="predicted"/>